<dbReference type="InterPro" id="IPR012296">
    <property type="entry name" value="Nuclease_put_TT1808"/>
</dbReference>
<dbReference type="PANTHER" id="PTHR35400:SF3">
    <property type="entry name" value="SLL1072 PROTEIN"/>
    <property type="match status" value="1"/>
</dbReference>
<feature type="domain" description="Putative restriction endonuclease" evidence="1">
    <location>
        <begin position="11"/>
        <end position="176"/>
    </location>
</feature>
<evidence type="ECO:0000313" key="2">
    <source>
        <dbReference type="EMBL" id="TWT92739.1"/>
    </source>
</evidence>
<sequence length="184" mass="20574">MSTSLRLTVSEYDEMVAKGAFDGLSQKIELIEGEIQAMNPAGPRHDHVIEFLNHWSVNNTDFNQIRVRVQSGLSLPDQVSRPEPDVLWVKADHPSDRHPIAAEVLLLIEVADSSINFDRQRKADLYAKAGIIEYWVVNVGDETMHVFRDPAASGYQSMTTLRSGEMTSPLAAPDARLKIDSLFQ</sequence>
<gene>
    <name evidence="2" type="ORF">Pla52n_61040</name>
</gene>
<dbReference type="PANTHER" id="PTHR35400">
    <property type="entry name" value="SLR1083 PROTEIN"/>
    <property type="match status" value="1"/>
</dbReference>
<evidence type="ECO:0000259" key="1">
    <source>
        <dbReference type="Pfam" id="PF05685"/>
    </source>
</evidence>
<reference evidence="2 3" key="1">
    <citation type="submission" date="2019-02" db="EMBL/GenBank/DDBJ databases">
        <title>Deep-cultivation of Planctomycetes and their phenomic and genomic characterization uncovers novel biology.</title>
        <authorList>
            <person name="Wiegand S."/>
            <person name="Jogler M."/>
            <person name="Boedeker C."/>
            <person name="Pinto D."/>
            <person name="Vollmers J."/>
            <person name="Rivas-Marin E."/>
            <person name="Kohn T."/>
            <person name="Peeters S.H."/>
            <person name="Heuer A."/>
            <person name="Rast P."/>
            <person name="Oberbeckmann S."/>
            <person name="Bunk B."/>
            <person name="Jeske O."/>
            <person name="Meyerdierks A."/>
            <person name="Storesund J.E."/>
            <person name="Kallscheuer N."/>
            <person name="Luecker S."/>
            <person name="Lage O.M."/>
            <person name="Pohl T."/>
            <person name="Merkel B.J."/>
            <person name="Hornburger P."/>
            <person name="Mueller R.-W."/>
            <person name="Bruemmer F."/>
            <person name="Labrenz M."/>
            <person name="Spormann A.M."/>
            <person name="Op Den Camp H."/>
            <person name="Overmann J."/>
            <person name="Amann R."/>
            <person name="Jetten M.S.M."/>
            <person name="Mascher T."/>
            <person name="Medema M.H."/>
            <person name="Devos D.P."/>
            <person name="Kaster A.-K."/>
            <person name="Ovreas L."/>
            <person name="Rohde M."/>
            <person name="Galperin M.Y."/>
            <person name="Jogler C."/>
        </authorList>
    </citation>
    <scope>NUCLEOTIDE SEQUENCE [LARGE SCALE GENOMIC DNA]</scope>
    <source>
        <strain evidence="2 3">Pla52n</strain>
    </source>
</reference>
<dbReference type="Gene3D" id="3.90.1570.10">
    <property type="entry name" value="tt1808, chain A"/>
    <property type="match status" value="1"/>
</dbReference>
<dbReference type="OrthoDB" id="9789502at2"/>
<dbReference type="SUPFAM" id="SSF52980">
    <property type="entry name" value="Restriction endonuclease-like"/>
    <property type="match status" value="1"/>
</dbReference>
<comment type="caution">
    <text evidence="2">The sequence shown here is derived from an EMBL/GenBank/DDBJ whole genome shotgun (WGS) entry which is preliminary data.</text>
</comment>
<dbReference type="CDD" id="cd06260">
    <property type="entry name" value="DUF820-like"/>
    <property type="match status" value="1"/>
</dbReference>
<dbReference type="AlphaFoldDB" id="A0A5C5ZZL2"/>
<organism evidence="2 3">
    <name type="scientific">Stieleria varia</name>
    <dbReference type="NCBI Taxonomy" id="2528005"/>
    <lineage>
        <taxon>Bacteria</taxon>
        <taxon>Pseudomonadati</taxon>
        <taxon>Planctomycetota</taxon>
        <taxon>Planctomycetia</taxon>
        <taxon>Pirellulales</taxon>
        <taxon>Pirellulaceae</taxon>
        <taxon>Stieleria</taxon>
    </lineage>
</organism>
<accession>A0A5C5ZZL2</accession>
<dbReference type="Pfam" id="PF05685">
    <property type="entry name" value="Uma2"/>
    <property type="match status" value="1"/>
</dbReference>
<keyword evidence="3" id="KW-1185">Reference proteome</keyword>
<evidence type="ECO:0000313" key="3">
    <source>
        <dbReference type="Proteomes" id="UP000320176"/>
    </source>
</evidence>
<dbReference type="Proteomes" id="UP000320176">
    <property type="component" value="Unassembled WGS sequence"/>
</dbReference>
<dbReference type="InterPro" id="IPR011335">
    <property type="entry name" value="Restrct_endonuc-II-like"/>
</dbReference>
<dbReference type="RefSeq" id="WP_146523039.1">
    <property type="nucleotide sequence ID" value="NZ_CP151726.1"/>
</dbReference>
<proteinExistence type="predicted"/>
<name>A0A5C5ZZL2_9BACT</name>
<dbReference type="EMBL" id="SJPN01000010">
    <property type="protein sequence ID" value="TWT92739.1"/>
    <property type="molecule type" value="Genomic_DNA"/>
</dbReference>
<protein>
    <recommendedName>
        <fullName evidence="1">Putative restriction endonuclease domain-containing protein</fullName>
    </recommendedName>
</protein>
<dbReference type="InterPro" id="IPR008538">
    <property type="entry name" value="Uma2"/>
</dbReference>